<comment type="caution">
    <text evidence="4">The sequence shown here is derived from an EMBL/GenBank/DDBJ whole genome shotgun (WGS) entry which is preliminary data.</text>
</comment>
<evidence type="ECO:0000256" key="2">
    <source>
        <dbReference type="ARBA" id="ARBA00022723"/>
    </source>
</evidence>
<dbReference type="AlphaFoldDB" id="A0A0R3KV48"/>
<dbReference type="InterPro" id="IPR011234">
    <property type="entry name" value="Fumarylacetoacetase-like_C"/>
</dbReference>
<evidence type="ECO:0000313" key="4">
    <source>
        <dbReference type="EMBL" id="KRQ99414.1"/>
    </source>
</evidence>
<protein>
    <submittedName>
        <fullName evidence="4">5-carboxymethyl-2-hydroxymuconate isomerase</fullName>
    </submittedName>
</protein>
<dbReference type="OrthoDB" id="5197601at2"/>
<name>A0A0R3KV48_9BRAD</name>
<dbReference type="InterPro" id="IPR051121">
    <property type="entry name" value="FAH"/>
</dbReference>
<dbReference type="PANTHER" id="PTHR42796">
    <property type="entry name" value="FUMARYLACETOACETATE HYDROLASE DOMAIN-CONTAINING PROTEIN 2A-RELATED"/>
    <property type="match status" value="1"/>
</dbReference>
<dbReference type="STRING" id="1518501.CQ10_14885"/>
<keyword evidence="4" id="KW-0413">Isomerase</keyword>
<evidence type="ECO:0000259" key="3">
    <source>
        <dbReference type="Pfam" id="PF01557"/>
    </source>
</evidence>
<dbReference type="GO" id="GO:0046872">
    <property type="term" value="F:metal ion binding"/>
    <property type="evidence" value="ECO:0007669"/>
    <property type="project" value="UniProtKB-KW"/>
</dbReference>
<dbReference type="Proteomes" id="UP000051913">
    <property type="component" value="Unassembled WGS sequence"/>
</dbReference>
<evidence type="ECO:0000313" key="5">
    <source>
        <dbReference type="Proteomes" id="UP000051913"/>
    </source>
</evidence>
<dbReference type="PANTHER" id="PTHR42796:SF4">
    <property type="entry name" value="FUMARYLACETOACETATE HYDROLASE DOMAIN-CONTAINING PROTEIN 2A"/>
    <property type="match status" value="1"/>
</dbReference>
<feature type="domain" description="Fumarylacetoacetase-like C-terminal" evidence="3">
    <location>
        <begin position="73"/>
        <end position="277"/>
    </location>
</feature>
<comment type="similarity">
    <text evidence="1">Belongs to the FAH family.</text>
</comment>
<dbReference type="EMBL" id="LLXX01000172">
    <property type="protein sequence ID" value="KRQ99414.1"/>
    <property type="molecule type" value="Genomic_DNA"/>
</dbReference>
<accession>A0A0R3KV48</accession>
<gene>
    <name evidence="4" type="ORF">CP49_20565</name>
</gene>
<organism evidence="4 5">
    <name type="scientific">Bradyrhizobium valentinum</name>
    <dbReference type="NCBI Taxonomy" id="1518501"/>
    <lineage>
        <taxon>Bacteria</taxon>
        <taxon>Pseudomonadati</taxon>
        <taxon>Pseudomonadota</taxon>
        <taxon>Alphaproteobacteria</taxon>
        <taxon>Hyphomicrobiales</taxon>
        <taxon>Nitrobacteraceae</taxon>
        <taxon>Bradyrhizobium</taxon>
    </lineage>
</organism>
<dbReference type="GO" id="GO:0019752">
    <property type="term" value="P:carboxylic acid metabolic process"/>
    <property type="evidence" value="ECO:0007669"/>
    <property type="project" value="UniProtKB-ARBA"/>
</dbReference>
<sequence>MKIASFKAGQTATYGLVTTAGIVDAGKRLKQWPTLKTLLANGSLDALKALQGERPDYALAEIELLPTVPDPDKIFCIGVNYATHLAESGHPTPPHPMIFTRFANSQVGGGQPMIRPLESERFDYEGEMAVIIGKAGRRISREAALAHVAGYACYNDGSIRDWQRHTSQFAPGKNFVGTGGFGPWMVTTDEIPDISKQTIATRLNGVEVQAAPISDLVFDVPALIAYCSTFTELVPGDVIVTGTAGGVGAYRTPPLWMKDGDVVEVEVSGIGVLRNPVKDEVAAAATRAA</sequence>
<keyword evidence="5" id="KW-1185">Reference proteome</keyword>
<proteinExistence type="inferred from homology"/>
<dbReference type="GO" id="GO:0016853">
    <property type="term" value="F:isomerase activity"/>
    <property type="evidence" value="ECO:0007669"/>
    <property type="project" value="UniProtKB-KW"/>
</dbReference>
<dbReference type="Pfam" id="PF01557">
    <property type="entry name" value="FAA_hydrolase"/>
    <property type="match status" value="1"/>
</dbReference>
<dbReference type="Gene3D" id="3.90.850.10">
    <property type="entry name" value="Fumarylacetoacetase-like, C-terminal domain"/>
    <property type="match status" value="1"/>
</dbReference>
<reference evidence="4 5" key="1">
    <citation type="submission" date="2014-03" db="EMBL/GenBank/DDBJ databases">
        <title>Bradyrhizobium valentinum sp. nov., isolated from effective nodules of Lupinus mariae-josephae, a lupine endemic of basic-lime soils in Eastern Spain.</title>
        <authorList>
            <person name="Duran D."/>
            <person name="Rey L."/>
            <person name="Navarro A."/>
            <person name="Busquets A."/>
            <person name="Imperial J."/>
            <person name="Ruiz-Argueso T."/>
        </authorList>
    </citation>
    <scope>NUCLEOTIDE SEQUENCE [LARGE SCALE GENOMIC DNA]</scope>
    <source>
        <strain evidence="4 5">LmjM3</strain>
    </source>
</reference>
<keyword evidence="2" id="KW-0479">Metal-binding</keyword>
<evidence type="ECO:0000256" key="1">
    <source>
        <dbReference type="ARBA" id="ARBA00010211"/>
    </source>
</evidence>
<dbReference type="FunFam" id="3.90.850.10:FF:000002">
    <property type="entry name" value="2-hydroxyhepta-2,4-diene-1,7-dioate isomerase"/>
    <property type="match status" value="1"/>
</dbReference>
<dbReference type="RefSeq" id="WP_057853792.1">
    <property type="nucleotide sequence ID" value="NZ_LLXX01000172.1"/>
</dbReference>
<dbReference type="InterPro" id="IPR036663">
    <property type="entry name" value="Fumarylacetoacetase_C_sf"/>
</dbReference>
<dbReference type="SUPFAM" id="SSF56529">
    <property type="entry name" value="FAH"/>
    <property type="match status" value="1"/>
</dbReference>